<keyword evidence="1" id="KW-0472">Membrane</keyword>
<evidence type="ECO:0000313" key="3">
    <source>
        <dbReference type="Proteomes" id="UP001057455"/>
    </source>
</evidence>
<dbReference type="EMBL" id="BLIY01000006">
    <property type="protein sequence ID" value="GFE53364.1"/>
    <property type="molecule type" value="Genomic_DNA"/>
</dbReference>
<feature type="transmembrane region" description="Helical" evidence="1">
    <location>
        <begin position="59"/>
        <end position="79"/>
    </location>
</feature>
<proteinExistence type="predicted"/>
<dbReference type="AlphaFoldDB" id="A0A9W5TCX1"/>
<evidence type="ECO:0000313" key="2">
    <source>
        <dbReference type="EMBL" id="GFE53364.1"/>
    </source>
</evidence>
<dbReference type="Proteomes" id="UP001057455">
    <property type="component" value="Unassembled WGS sequence"/>
</dbReference>
<keyword evidence="1" id="KW-0812">Transmembrane</keyword>
<keyword evidence="3" id="KW-1185">Reference proteome</keyword>
<name>A0A9W5TCX1_BABOV</name>
<accession>A0A9W5TCX1</accession>
<evidence type="ECO:0000256" key="1">
    <source>
        <dbReference type="SAM" id="Phobius"/>
    </source>
</evidence>
<reference evidence="2" key="1">
    <citation type="submission" date="2019-12" db="EMBL/GenBank/DDBJ databases">
        <title>Genome sequence of Babesia ovis.</title>
        <authorList>
            <person name="Yamagishi J."/>
            <person name="Sevinc F."/>
            <person name="Xuan X."/>
        </authorList>
    </citation>
    <scope>NUCLEOTIDE SEQUENCE</scope>
    <source>
        <strain evidence="2">Selcuk</strain>
    </source>
</reference>
<dbReference type="OrthoDB" id="359536at2759"/>
<protein>
    <submittedName>
        <fullName evidence="2">Uncharacterized protein</fullName>
    </submittedName>
</protein>
<sequence length="184" mass="20514">MGWHIQRYIAKAGRAVNPLVWRRAWKENEGKQLGDVGRKLAHELNNEFAQIGRVSQYRYWWWANPLGAGLVCYGVYKFWYMSYMAHKQRTVAQVVAGAYGQGGQWLNPVPKSAPISTDSIITAACEVDPEASLVLKQSHRLPLGSVPIKGDMSTAPTLRPSSARTLTAFGDVTTNWRPSEGILL</sequence>
<gene>
    <name evidence="2" type="ORF">BaOVIS_007680</name>
</gene>
<comment type="caution">
    <text evidence="2">The sequence shown here is derived from an EMBL/GenBank/DDBJ whole genome shotgun (WGS) entry which is preliminary data.</text>
</comment>
<organism evidence="2 3">
    <name type="scientific">Babesia ovis</name>
    <dbReference type="NCBI Taxonomy" id="5869"/>
    <lineage>
        <taxon>Eukaryota</taxon>
        <taxon>Sar</taxon>
        <taxon>Alveolata</taxon>
        <taxon>Apicomplexa</taxon>
        <taxon>Aconoidasida</taxon>
        <taxon>Piroplasmida</taxon>
        <taxon>Babesiidae</taxon>
        <taxon>Babesia</taxon>
    </lineage>
</organism>
<keyword evidence="1" id="KW-1133">Transmembrane helix</keyword>